<feature type="domain" description="VOC" evidence="1">
    <location>
        <begin position="5"/>
        <end position="132"/>
    </location>
</feature>
<dbReference type="HOGENOM" id="CLU_046006_11_2_5"/>
<dbReference type="PROSITE" id="PS51819">
    <property type="entry name" value="VOC"/>
    <property type="match status" value="1"/>
</dbReference>
<dbReference type="Gene3D" id="3.30.720.110">
    <property type="match status" value="1"/>
</dbReference>
<dbReference type="PATRIC" id="fig|1458461.3.peg.2347"/>
<dbReference type="STRING" id="1458461.BN1012_Phect2341"/>
<proteinExistence type="predicted"/>
<dbReference type="EMBL" id="HG966617">
    <property type="protein sequence ID" value="CDO60554.1"/>
    <property type="molecule type" value="Genomic_DNA"/>
</dbReference>
<dbReference type="InterPro" id="IPR037523">
    <property type="entry name" value="VOC_core"/>
</dbReference>
<dbReference type="Pfam" id="PF00903">
    <property type="entry name" value="Glyoxalase"/>
    <property type="match status" value="1"/>
</dbReference>
<reference evidence="2 3" key="1">
    <citation type="journal article" date="2014" name="Front. Genet.">
        <title>Genome and metabolic network of "Candidatus Phaeomarinobacter ectocarpi" Ec32, a new candidate genus of Alphaproteobacteria frequently associated with brown algae.</title>
        <authorList>
            <person name="Dittami S.M."/>
            <person name="Barbeyron T."/>
            <person name="Boyen C."/>
            <person name="Cambefort J."/>
            <person name="Collet G."/>
            <person name="Delage L."/>
            <person name="Gobet A."/>
            <person name="Groisillier A."/>
            <person name="Leblanc C."/>
            <person name="Michel G."/>
            <person name="Scornet D."/>
            <person name="Siegel A."/>
            <person name="Tapia J.E."/>
            <person name="Tonon T."/>
        </authorList>
    </citation>
    <scope>NUCLEOTIDE SEQUENCE [LARGE SCALE GENOMIC DNA]</scope>
    <source>
        <strain evidence="2 3">Ec32</strain>
    </source>
</reference>
<dbReference type="Proteomes" id="UP000032160">
    <property type="component" value="Chromosome I"/>
</dbReference>
<dbReference type="RefSeq" id="WP_043950605.1">
    <property type="nucleotide sequence ID" value="NZ_HG966617.1"/>
</dbReference>
<name>X5MGG0_9HYPH</name>
<evidence type="ECO:0000313" key="3">
    <source>
        <dbReference type="Proteomes" id="UP000032160"/>
    </source>
</evidence>
<accession>X5MGG0</accession>
<dbReference type="SUPFAM" id="SSF54593">
    <property type="entry name" value="Glyoxalase/Bleomycin resistance protein/Dihydroxybiphenyl dioxygenase"/>
    <property type="match status" value="1"/>
</dbReference>
<keyword evidence="3" id="KW-1185">Reference proteome</keyword>
<dbReference type="KEGG" id="pect:BN1012_Phect2341"/>
<dbReference type="AlphaFoldDB" id="X5MGG0"/>
<dbReference type="PANTHER" id="PTHR34109">
    <property type="entry name" value="BNAUNNG04460D PROTEIN-RELATED"/>
    <property type="match status" value="1"/>
</dbReference>
<organism evidence="2 3">
    <name type="scientific">Candidatus Phaeomarinibacter ectocarpi</name>
    <dbReference type="NCBI Taxonomy" id="1458461"/>
    <lineage>
        <taxon>Bacteria</taxon>
        <taxon>Pseudomonadati</taxon>
        <taxon>Pseudomonadota</taxon>
        <taxon>Alphaproteobacteria</taxon>
        <taxon>Hyphomicrobiales</taxon>
        <taxon>Parvibaculaceae</taxon>
        <taxon>Candidatus Phaeomarinibacter</taxon>
    </lineage>
</organism>
<evidence type="ECO:0000313" key="2">
    <source>
        <dbReference type="EMBL" id="CDO60554.1"/>
    </source>
</evidence>
<dbReference type="OrthoDB" id="9806868at2"/>
<protein>
    <submittedName>
        <fullName evidence="2">Glyoxalase family protein</fullName>
    </submittedName>
</protein>
<dbReference type="InterPro" id="IPR004360">
    <property type="entry name" value="Glyas_Fos-R_dOase_dom"/>
</dbReference>
<gene>
    <name evidence="2" type="ORF">BN1012_Phect2341</name>
</gene>
<evidence type="ECO:0000259" key="1">
    <source>
        <dbReference type="PROSITE" id="PS51819"/>
    </source>
</evidence>
<sequence length="151" mass="16495">MPDTPLNFALSPYISVKGASDAIAFYTAAFGAEEQFRLEDPDGGRIGHSEIRIGGNTIMISDEYPDFGALSPDSLGGSPVKLHLYVEDVDKVFATALEAGATELRPLKDEFYGDRTGTVMDPFGHTWMLASKGEEVSPEEMQKRWQQMMGG</sequence>
<dbReference type="PANTHER" id="PTHR34109:SF1">
    <property type="entry name" value="VOC DOMAIN-CONTAINING PROTEIN"/>
    <property type="match status" value="1"/>
</dbReference>
<dbReference type="Gene3D" id="3.30.720.120">
    <property type="match status" value="1"/>
</dbReference>
<dbReference type="CDD" id="cd07246">
    <property type="entry name" value="VOC_like"/>
    <property type="match status" value="1"/>
</dbReference>
<dbReference type="InterPro" id="IPR029068">
    <property type="entry name" value="Glyas_Bleomycin-R_OHBP_Dase"/>
</dbReference>